<feature type="transmembrane region" description="Helical" evidence="2">
    <location>
        <begin position="44"/>
        <end position="69"/>
    </location>
</feature>
<proteinExistence type="predicted"/>
<feature type="transmembrane region" description="Helical" evidence="2">
    <location>
        <begin position="125"/>
        <end position="147"/>
    </location>
</feature>
<dbReference type="Proteomes" id="UP000011014">
    <property type="component" value="Unassembled WGS sequence"/>
</dbReference>
<keyword evidence="2" id="KW-0472">Membrane</keyword>
<feature type="transmembrane region" description="Helical" evidence="2">
    <location>
        <begin position="357"/>
        <end position="381"/>
    </location>
</feature>
<feature type="transmembrane region" description="Helical" evidence="2">
    <location>
        <begin position="314"/>
        <end position="337"/>
    </location>
</feature>
<feature type="compositionally biased region" description="Polar residues" evidence="1">
    <location>
        <begin position="518"/>
        <end position="528"/>
    </location>
</feature>
<evidence type="ECO:0008006" key="4">
    <source>
        <dbReference type="Google" id="ProtNLM"/>
    </source>
</evidence>
<feature type="region of interest" description="Disordered" evidence="1">
    <location>
        <begin position="508"/>
        <end position="528"/>
    </location>
</feature>
<protein>
    <recommendedName>
        <fullName evidence="4">Transmembrane protein</fullName>
    </recommendedName>
</protein>
<organism evidence="3">
    <name type="scientific">Oikopleura dioica</name>
    <name type="common">Tunicate</name>
    <dbReference type="NCBI Taxonomy" id="34765"/>
    <lineage>
        <taxon>Eukaryota</taxon>
        <taxon>Metazoa</taxon>
        <taxon>Chordata</taxon>
        <taxon>Tunicata</taxon>
        <taxon>Appendicularia</taxon>
        <taxon>Copelata</taxon>
        <taxon>Oikopleuridae</taxon>
        <taxon>Oikopleura</taxon>
    </lineage>
</organism>
<dbReference type="EMBL" id="FN655407">
    <property type="protein sequence ID" value="CBY39041.1"/>
    <property type="molecule type" value="Genomic_DNA"/>
</dbReference>
<name>E4YUA2_OIKDI</name>
<sequence length="528" mass="60514">MSELQTENREIKPRMLQDVVHFYSVGLLIISIILFCLDMTTTILWIYSFGTGMVVGIFGIATGSMGISYAKIKDESLFKIALRSVMTMAWVTIVLSFCVFFWLVVAIGMFIDNVHSNRYYYNREYPCAFVGELLCFMIQWGFLFYFINLLGSPYKCCSIHCRCVTESLDDTTYTSAYRLQEVVYQPVVNSQDQATEYILPASSFTICCSNITYVINFNNICTLKINTTLTAHLVLPFCALRVLSEPVLFFQYVSASRRGTEKTERTSRCCPILFHRPAPDFNLSFHPGAYFFRIISKLENKNLKKRTDLTTTILWVYSFGQGMVVGIFGIATGSMGISYSKIKDPVPFKNALKKVMIMAWVTISFSFCIFFWVVVAMAIFIDNYWQHCWDYNCNDYHYHVIYPYVFVGELLCFMIQWGFLFYFINMLGSPCQCCAVDSCCYTESFVDSAQAVPQVLQQAYVPGQNQVPPVQQVIQPAHYPAPVIIYQQPYGQQQLPQVVYQGQQNPAANFEEKKETNEPVTDQTGDKF</sequence>
<feature type="transmembrane region" description="Helical" evidence="2">
    <location>
        <begin position="89"/>
        <end position="113"/>
    </location>
</feature>
<accession>E4YUA2</accession>
<keyword evidence="2" id="KW-1133">Transmembrane helix</keyword>
<evidence type="ECO:0000256" key="1">
    <source>
        <dbReference type="SAM" id="MobiDB-lite"/>
    </source>
</evidence>
<dbReference type="AlphaFoldDB" id="E4YUA2"/>
<evidence type="ECO:0000256" key="2">
    <source>
        <dbReference type="SAM" id="Phobius"/>
    </source>
</evidence>
<feature type="transmembrane region" description="Helical" evidence="2">
    <location>
        <begin position="20"/>
        <end position="37"/>
    </location>
</feature>
<reference evidence="3" key="1">
    <citation type="journal article" date="2010" name="Science">
        <title>Plasticity of animal genome architecture unmasked by rapid evolution of a pelagic tunicate.</title>
        <authorList>
            <person name="Denoeud F."/>
            <person name="Henriet S."/>
            <person name="Mungpakdee S."/>
            <person name="Aury J.M."/>
            <person name="Da Silva C."/>
            <person name="Brinkmann H."/>
            <person name="Mikhaleva J."/>
            <person name="Olsen L.C."/>
            <person name="Jubin C."/>
            <person name="Canestro C."/>
            <person name="Bouquet J.M."/>
            <person name="Danks G."/>
            <person name="Poulain J."/>
            <person name="Campsteijn C."/>
            <person name="Adamski M."/>
            <person name="Cross I."/>
            <person name="Yadetie F."/>
            <person name="Muffato M."/>
            <person name="Louis A."/>
            <person name="Butcher S."/>
            <person name="Tsagkogeorga G."/>
            <person name="Konrad A."/>
            <person name="Singh S."/>
            <person name="Jensen M.F."/>
            <person name="Cong E.H."/>
            <person name="Eikeseth-Otteraa H."/>
            <person name="Noel B."/>
            <person name="Anthouard V."/>
            <person name="Porcel B.M."/>
            <person name="Kachouri-Lafond R."/>
            <person name="Nishino A."/>
            <person name="Ugolini M."/>
            <person name="Chourrout P."/>
            <person name="Nishida H."/>
            <person name="Aasland R."/>
            <person name="Huzurbazar S."/>
            <person name="Westhof E."/>
            <person name="Delsuc F."/>
            <person name="Lehrach H."/>
            <person name="Reinhardt R."/>
            <person name="Weissenbach J."/>
            <person name="Roy S.W."/>
            <person name="Artiguenave F."/>
            <person name="Postlethwait J.H."/>
            <person name="Manak J.R."/>
            <person name="Thompson E.M."/>
            <person name="Jaillon O."/>
            <person name="Du Pasquier L."/>
            <person name="Boudinot P."/>
            <person name="Liberles D.A."/>
            <person name="Volff J.N."/>
            <person name="Philippe H."/>
            <person name="Lenhard B."/>
            <person name="Roest Crollius H."/>
            <person name="Wincker P."/>
            <person name="Chourrout D."/>
        </authorList>
    </citation>
    <scope>NUCLEOTIDE SEQUENCE [LARGE SCALE GENOMIC DNA]</scope>
</reference>
<gene>
    <name evidence="3" type="ORF">GSOID_T00019584001</name>
</gene>
<evidence type="ECO:0000313" key="3">
    <source>
        <dbReference type="EMBL" id="CBY39041.1"/>
    </source>
</evidence>
<keyword evidence="2" id="KW-0812">Transmembrane</keyword>
<feature type="transmembrane region" description="Helical" evidence="2">
    <location>
        <begin position="401"/>
        <end position="424"/>
    </location>
</feature>